<reference evidence="2" key="2">
    <citation type="submission" date="2015-01" db="EMBL/GenBank/DDBJ databases">
        <title>Evolutionary Origins and Diversification of the Mycorrhizal Mutualists.</title>
        <authorList>
            <consortium name="DOE Joint Genome Institute"/>
            <consortium name="Mycorrhizal Genomics Consortium"/>
            <person name="Kohler A."/>
            <person name="Kuo A."/>
            <person name="Nagy L.G."/>
            <person name="Floudas D."/>
            <person name="Copeland A."/>
            <person name="Barry K.W."/>
            <person name="Cichocki N."/>
            <person name="Veneault-Fourrey C."/>
            <person name="LaButti K."/>
            <person name="Lindquist E.A."/>
            <person name="Lipzen A."/>
            <person name="Lundell T."/>
            <person name="Morin E."/>
            <person name="Murat C."/>
            <person name="Riley R."/>
            <person name="Ohm R."/>
            <person name="Sun H."/>
            <person name="Tunlid A."/>
            <person name="Henrissat B."/>
            <person name="Grigoriev I.V."/>
            <person name="Hibbett D.S."/>
            <person name="Martin F."/>
        </authorList>
    </citation>
    <scope>NUCLEOTIDE SEQUENCE [LARGE SCALE GENOMIC DNA]</scope>
    <source>
        <strain evidence="2">Ve08.2h10</strain>
    </source>
</reference>
<gene>
    <name evidence="1" type="ORF">PAXRUDRAFT_38962</name>
</gene>
<accession>A0A0D0DXY2</accession>
<dbReference type="STRING" id="930991.A0A0D0DXY2"/>
<sequence length="121" mass="13574">NLTEKLQQALRHIKVLETHQAKLYQDNCQLVAAVSMLNERLSFSGASHSAQALHFAEVQANLRTSEASRAKLSGKYQDMLASVSAGSPHQYLSVELQGTRNAYVQLDREYNILRGKYARLK</sequence>
<proteinExistence type="predicted"/>
<dbReference type="EMBL" id="KN824832">
    <property type="protein sequence ID" value="KIL00494.1"/>
    <property type="molecule type" value="Genomic_DNA"/>
</dbReference>
<keyword evidence="2" id="KW-1185">Reference proteome</keyword>
<evidence type="ECO:0000313" key="1">
    <source>
        <dbReference type="EMBL" id="KIL00494.1"/>
    </source>
</evidence>
<evidence type="ECO:0000313" key="2">
    <source>
        <dbReference type="Proteomes" id="UP000054538"/>
    </source>
</evidence>
<reference evidence="1 2" key="1">
    <citation type="submission" date="2014-04" db="EMBL/GenBank/DDBJ databases">
        <authorList>
            <consortium name="DOE Joint Genome Institute"/>
            <person name="Kuo A."/>
            <person name="Kohler A."/>
            <person name="Jargeat P."/>
            <person name="Nagy L.G."/>
            <person name="Floudas D."/>
            <person name="Copeland A."/>
            <person name="Barry K.W."/>
            <person name="Cichocki N."/>
            <person name="Veneault-Fourrey C."/>
            <person name="LaButti K."/>
            <person name="Lindquist E.A."/>
            <person name="Lipzen A."/>
            <person name="Lundell T."/>
            <person name="Morin E."/>
            <person name="Murat C."/>
            <person name="Sun H."/>
            <person name="Tunlid A."/>
            <person name="Henrissat B."/>
            <person name="Grigoriev I.V."/>
            <person name="Hibbett D.S."/>
            <person name="Martin F."/>
            <person name="Nordberg H.P."/>
            <person name="Cantor M.N."/>
            <person name="Hua S.X."/>
        </authorList>
    </citation>
    <scope>NUCLEOTIDE SEQUENCE [LARGE SCALE GENOMIC DNA]</scope>
    <source>
        <strain evidence="1 2">Ve08.2h10</strain>
    </source>
</reference>
<feature type="non-terminal residue" evidence="1">
    <location>
        <position position="1"/>
    </location>
</feature>
<dbReference type="AlphaFoldDB" id="A0A0D0DXY2"/>
<dbReference type="HOGENOM" id="CLU_2043697_0_0_1"/>
<dbReference type="OrthoDB" id="3263403at2759"/>
<protein>
    <submittedName>
        <fullName evidence="1">Uncharacterized protein</fullName>
    </submittedName>
</protein>
<dbReference type="Proteomes" id="UP000054538">
    <property type="component" value="Unassembled WGS sequence"/>
</dbReference>
<organism evidence="1 2">
    <name type="scientific">Paxillus rubicundulus Ve08.2h10</name>
    <dbReference type="NCBI Taxonomy" id="930991"/>
    <lineage>
        <taxon>Eukaryota</taxon>
        <taxon>Fungi</taxon>
        <taxon>Dikarya</taxon>
        <taxon>Basidiomycota</taxon>
        <taxon>Agaricomycotina</taxon>
        <taxon>Agaricomycetes</taxon>
        <taxon>Agaricomycetidae</taxon>
        <taxon>Boletales</taxon>
        <taxon>Paxilineae</taxon>
        <taxon>Paxillaceae</taxon>
        <taxon>Paxillus</taxon>
    </lineage>
</organism>
<dbReference type="InParanoid" id="A0A0D0DXY2"/>
<name>A0A0D0DXY2_9AGAM</name>
<feature type="non-terminal residue" evidence="1">
    <location>
        <position position="121"/>
    </location>
</feature>